<dbReference type="EMBL" id="SIHJ01000005">
    <property type="protein sequence ID" value="TWT30167.1"/>
    <property type="molecule type" value="Genomic_DNA"/>
</dbReference>
<organism evidence="2 3">
    <name type="scientific">Posidoniimonas corsicana</name>
    <dbReference type="NCBI Taxonomy" id="1938618"/>
    <lineage>
        <taxon>Bacteria</taxon>
        <taxon>Pseudomonadati</taxon>
        <taxon>Planctomycetota</taxon>
        <taxon>Planctomycetia</taxon>
        <taxon>Pirellulales</taxon>
        <taxon>Lacipirellulaceae</taxon>
        <taxon>Posidoniimonas</taxon>
    </lineage>
</organism>
<evidence type="ECO:0000313" key="2">
    <source>
        <dbReference type="EMBL" id="TWT30167.1"/>
    </source>
</evidence>
<dbReference type="PANTHER" id="PTHR12277">
    <property type="entry name" value="ALPHA/BETA HYDROLASE DOMAIN-CONTAINING PROTEIN"/>
    <property type="match status" value="1"/>
</dbReference>
<dbReference type="InterPro" id="IPR029058">
    <property type="entry name" value="AB_hydrolase_fold"/>
</dbReference>
<name>A0A5C5UX81_9BACT</name>
<dbReference type="AlphaFoldDB" id="A0A5C5UX81"/>
<accession>A0A5C5UX81</accession>
<gene>
    <name evidence="2" type="ORF">KOR34_47250</name>
</gene>
<dbReference type="Pfam" id="PF12146">
    <property type="entry name" value="Hydrolase_4"/>
    <property type="match status" value="1"/>
</dbReference>
<reference evidence="2 3" key="1">
    <citation type="submission" date="2019-02" db="EMBL/GenBank/DDBJ databases">
        <title>Deep-cultivation of Planctomycetes and their phenomic and genomic characterization uncovers novel biology.</title>
        <authorList>
            <person name="Wiegand S."/>
            <person name="Jogler M."/>
            <person name="Boedeker C."/>
            <person name="Pinto D."/>
            <person name="Vollmers J."/>
            <person name="Rivas-Marin E."/>
            <person name="Kohn T."/>
            <person name="Peeters S.H."/>
            <person name="Heuer A."/>
            <person name="Rast P."/>
            <person name="Oberbeckmann S."/>
            <person name="Bunk B."/>
            <person name="Jeske O."/>
            <person name="Meyerdierks A."/>
            <person name="Storesund J.E."/>
            <person name="Kallscheuer N."/>
            <person name="Luecker S."/>
            <person name="Lage O.M."/>
            <person name="Pohl T."/>
            <person name="Merkel B.J."/>
            <person name="Hornburger P."/>
            <person name="Mueller R.-W."/>
            <person name="Bruemmer F."/>
            <person name="Labrenz M."/>
            <person name="Spormann A.M."/>
            <person name="Op Den Camp H."/>
            <person name="Overmann J."/>
            <person name="Amann R."/>
            <person name="Jetten M.S.M."/>
            <person name="Mascher T."/>
            <person name="Medema M.H."/>
            <person name="Devos D.P."/>
            <person name="Kaster A.-K."/>
            <person name="Ovreas L."/>
            <person name="Rohde M."/>
            <person name="Galperin M.Y."/>
            <person name="Jogler C."/>
        </authorList>
    </citation>
    <scope>NUCLEOTIDE SEQUENCE [LARGE SCALE GENOMIC DNA]</scope>
    <source>
        <strain evidence="2 3">KOR34</strain>
    </source>
</reference>
<dbReference type="Gene3D" id="3.40.50.1820">
    <property type="entry name" value="alpha/beta hydrolase"/>
    <property type="match status" value="1"/>
</dbReference>
<evidence type="ECO:0000259" key="1">
    <source>
        <dbReference type="Pfam" id="PF12146"/>
    </source>
</evidence>
<protein>
    <submittedName>
        <fullName evidence="2">Alpha/beta hydrolase family protein</fullName>
    </submittedName>
</protein>
<dbReference type="InterPro" id="IPR022742">
    <property type="entry name" value="Hydrolase_4"/>
</dbReference>
<feature type="domain" description="Serine aminopeptidase S33" evidence="1">
    <location>
        <begin position="76"/>
        <end position="184"/>
    </location>
</feature>
<dbReference type="GO" id="GO:0016787">
    <property type="term" value="F:hydrolase activity"/>
    <property type="evidence" value="ECO:0007669"/>
    <property type="project" value="UniProtKB-KW"/>
</dbReference>
<evidence type="ECO:0000313" key="3">
    <source>
        <dbReference type="Proteomes" id="UP000316714"/>
    </source>
</evidence>
<sequence length="282" mass="30243">MRATGLIALAVWLLGAAGCARLGPLSPLAPLERAALYHPAEYPIGDWFPEDLEYEDAWFRAADNVRLHGWYAPHDEPRGVALCLHGNAGNITHRAAMLRTLNGLGLSTLVFDYRGYGRSQGKPSEHGILQDARAARAWLAERAGVVERDVVLIGGSLGGGVAVDLAARDGARGLVLSSTFTSLPDVGAHHLPLLPTGLLMTNRLDSLSLIKQYHGPLLQYHGEADTVVPYELGRELFDAAPGPKRFVSQEGAGHNDDLSAEFFASLDAFLDSLPPEEQPTAG</sequence>
<comment type="caution">
    <text evidence="2">The sequence shown here is derived from an EMBL/GenBank/DDBJ whole genome shotgun (WGS) entry which is preliminary data.</text>
</comment>
<proteinExistence type="predicted"/>
<dbReference type="OrthoDB" id="9777090at2"/>
<dbReference type="PROSITE" id="PS51257">
    <property type="entry name" value="PROKAR_LIPOPROTEIN"/>
    <property type="match status" value="1"/>
</dbReference>
<dbReference type="Proteomes" id="UP000316714">
    <property type="component" value="Unassembled WGS sequence"/>
</dbReference>
<dbReference type="SUPFAM" id="SSF53474">
    <property type="entry name" value="alpha/beta-Hydrolases"/>
    <property type="match status" value="1"/>
</dbReference>
<dbReference type="RefSeq" id="WP_146568539.1">
    <property type="nucleotide sequence ID" value="NZ_SIHJ01000005.1"/>
</dbReference>
<keyword evidence="3" id="KW-1185">Reference proteome</keyword>
<keyword evidence="2" id="KW-0378">Hydrolase</keyword>